<name>A0A2H0RHH0_9BACT</name>
<gene>
    <name evidence="8" type="ORF">COV08_02400</name>
</gene>
<dbReference type="PANTHER" id="PTHR13887:SF14">
    <property type="entry name" value="DISULFIDE BOND FORMATION PROTEIN D"/>
    <property type="match status" value="1"/>
</dbReference>
<comment type="similarity">
    <text evidence="1">Belongs to the thioredoxin family. DsbA subfamily.</text>
</comment>
<evidence type="ECO:0000256" key="6">
    <source>
        <dbReference type="SAM" id="Phobius"/>
    </source>
</evidence>
<organism evidence="8 9">
    <name type="scientific">Candidatus Vogelbacteria bacterium CG10_big_fil_rev_8_21_14_0_10_49_38</name>
    <dbReference type="NCBI Taxonomy" id="1975043"/>
    <lineage>
        <taxon>Bacteria</taxon>
        <taxon>Candidatus Vogeliibacteriota</taxon>
    </lineage>
</organism>
<keyword evidence="6" id="KW-1133">Transmembrane helix</keyword>
<evidence type="ECO:0000313" key="9">
    <source>
        <dbReference type="Proteomes" id="UP000230431"/>
    </source>
</evidence>
<feature type="domain" description="Thioredoxin" evidence="7">
    <location>
        <begin position="42"/>
        <end position="240"/>
    </location>
</feature>
<reference evidence="8 9" key="1">
    <citation type="submission" date="2017-09" db="EMBL/GenBank/DDBJ databases">
        <title>Depth-based differentiation of microbial function through sediment-hosted aquifers and enrichment of novel symbionts in the deep terrestrial subsurface.</title>
        <authorList>
            <person name="Probst A.J."/>
            <person name="Ladd B."/>
            <person name="Jarett J.K."/>
            <person name="Geller-Mcgrath D.E."/>
            <person name="Sieber C.M."/>
            <person name="Emerson J.B."/>
            <person name="Anantharaman K."/>
            <person name="Thomas B.C."/>
            <person name="Malmstrom R."/>
            <person name="Stieglmeier M."/>
            <person name="Klingl A."/>
            <person name="Woyke T."/>
            <person name="Ryan C.M."/>
            <person name="Banfield J.F."/>
        </authorList>
    </citation>
    <scope>NUCLEOTIDE SEQUENCE [LARGE SCALE GENOMIC DNA]</scope>
    <source>
        <strain evidence="8">CG10_big_fil_rev_8_21_14_0_10_49_38</strain>
    </source>
</reference>
<dbReference type="EMBL" id="PCYK01000019">
    <property type="protein sequence ID" value="PIR45943.1"/>
    <property type="molecule type" value="Genomic_DNA"/>
</dbReference>
<keyword evidence="2" id="KW-0732">Signal</keyword>
<evidence type="ECO:0000256" key="4">
    <source>
        <dbReference type="ARBA" id="ARBA00023157"/>
    </source>
</evidence>
<evidence type="ECO:0000256" key="5">
    <source>
        <dbReference type="ARBA" id="ARBA00023284"/>
    </source>
</evidence>
<dbReference type="PANTHER" id="PTHR13887">
    <property type="entry name" value="GLUTATHIONE S-TRANSFERASE KAPPA"/>
    <property type="match status" value="1"/>
</dbReference>
<evidence type="ECO:0000313" key="8">
    <source>
        <dbReference type="EMBL" id="PIR45943.1"/>
    </source>
</evidence>
<evidence type="ECO:0000256" key="3">
    <source>
        <dbReference type="ARBA" id="ARBA00023002"/>
    </source>
</evidence>
<dbReference type="GO" id="GO:0016491">
    <property type="term" value="F:oxidoreductase activity"/>
    <property type="evidence" value="ECO:0007669"/>
    <property type="project" value="UniProtKB-KW"/>
</dbReference>
<dbReference type="Pfam" id="PF13462">
    <property type="entry name" value="Thioredoxin_4"/>
    <property type="match status" value="1"/>
</dbReference>
<feature type="transmembrane region" description="Helical" evidence="6">
    <location>
        <begin position="9"/>
        <end position="28"/>
    </location>
</feature>
<keyword evidence="6" id="KW-0472">Membrane</keyword>
<dbReference type="InterPro" id="IPR013766">
    <property type="entry name" value="Thioredoxin_domain"/>
</dbReference>
<dbReference type="AlphaFoldDB" id="A0A2H0RHH0"/>
<evidence type="ECO:0000259" key="7">
    <source>
        <dbReference type="PROSITE" id="PS51352"/>
    </source>
</evidence>
<accession>A0A2H0RHH0</accession>
<dbReference type="PROSITE" id="PS51352">
    <property type="entry name" value="THIOREDOXIN_2"/>
    <property type="match status" value="1"/>
</dbReference>
<dbReference type="Gene3D" id="3.40.30.10">
    <property type="entry name" value="Glutaredoxin"/>
    <property type="match status" value="1"/>
</dbReference>
<evidence type="ECO:0000256" key="2">
    <source>
        <dbReference type="ARBA" id="ARBA00022729"/>
    </source>
</evidence>
<keyword evidence="4" id="KW-1015">Disulfide bond</keyword>
<keyword evidence="3" id="KW-0560">Oxidoreductase</keyword>
<dbReference type="Proteomes" id="UP000230431">
    <property type="component" value="Unassembled WGS sequence"/>
</dbReference>
<dbReference type="SUPFAM" id="SSF52833">
    <property type="entry name" value="Thioredoxin-like"/>
    <property type="match status" value="1"/>
</dbReference>
<protein>
    <submittedName>
        <fullName evidence="8">Disulfide bond formation protein DsbA</fullName>
    </submittedName>
</protein>
<sequence>MTINTQRGFGIPIAIVVAGVLIAGAILYSSGGRLADGNNFATQVGQQIAETDGANITIKPITDQDHIRGNPDAPVKIVEFSDIECPFCKRFHPTMKQVFDEYGKNGQVTWVYRHFPLDAIHPKARKEAEATECANELGGNDKFWAYLDQIYEVTPSNNNLDPKELPNIAEFVGLNRAKFEQCLSSGKYARHVADDLSDAQNSGGNGTPWSIIVAPNGKMIPLSGAQPYTAVKQLIELALQEK</sequence>
<dbReference type="InterPro" id="IPR012336">
    <property type="entry name" value="Thioredoxin-like_fold"/>
</dbReference>
<comment type="caution">
    <text evidence="8">The sequence shown here is derived from an EMBL/GenBank/DDBJ whole genome shotgun (WGS) entry which is preliminary data.</text>
</comment>
<dbReference type="InterPro" id="IPR036249">
    <property type="entry name" value="Thioredoxin-like_sf"/>
</dbReference>
<keyword evidence="5" id="KW-0676">Redox-active center</keyword>
<evidence type="ECO:0000256" key="1">
    <source>
        <dbReference type="ARBA" id="ARBA00005791"/>
    </source>
</evidence>
<keyword evidence="6" id="KW-0812">Transmembrane</keyword>
<proteinExistence type="inferred from homology"/>